<dbReference type="PANTHER" id="PTHR32552:SF82">
    <property type="entry name" value="FCUA PROTEIN"/>
    <property type="match status" value="1"/>
</dbReference>
<keyword evidence="9" id="KW-0998">Cell outer membrane</keyword>
<dbReference type="SMART" id="SM00965">
    <property type="entry name" value="STN"/>
    <property type="match status" value="1"/>
</dbReference>
<comment type="similarity">
    <text evidence="2">Belongs to the TonB-dependent receptor family.</text>
</comment>
<evidence type="ECO:0000256" key="8">
    <source>
        <dbReference type="ARBA" id="ARBA00023136"/>
    </source>
</evidence>
<reference evidence="11" key="1">
    <citation type="submission" date="2019-03" db="EMBL/GenBank/DDBJ databases">
        <authorList>
            <person name="Danneels B."/>
        </authorList>
    </citation>
    <scope>NUCLEOTIDE SEQUENCE</scope>
</reference>
<keyword evidence="5" id="KW-0812">Transmembrane</keyword>
<evidence type="ECO:0000256" key="3">
    <source>
        <dbReference type="ARBA" id="ARBA00022448"/>
    </source>
</evidence>
<keyword evidence="3" id="KW-0813">Transport</keyword>
<dbReference type="InterPro" id="IPR010105">
    <property type="entry name" value="TonB_sidphr_rcpt"/>
</dbReference>
<dbReference type="InterPro" id="IPR000531">
    <property type="entry name" value="Beta-barrel_TonB"/>
</dbReference>
<dbReference type="AlphaFoldDB" id="A0A484NYC5"/>
<evidence type="ECO:0000256" key="5">
    <source>
        <dbReference type="ARBA" id="ARBA00022692"/>
    </source>
</evidence>
<keyword evidence="7" id="KW-0798">TonB box</keyword>
<dbReference type="Gene3D" id="2.170.130.10">
    <property type="entry name" value="TonB-dependent receptor, plug domain"/>
    <property type="match status" value="1"/>
</dbReference>
<evidence type="ECO:0000256" key="4">
    <source>
        <dbReference type="ARBA" id="ARBA00022496"/>
    </source>
</evidence>
<dbReference type="Gene3D" id="2.40.170.20">
    <property type="entry name" value="TonB-dependent receptor, beta-barrel domain"/>
    <property type="match status" value="1"/>
</dbReference>
<evidence type="ECO:0000313" key="11">
    <source>
        <dbReference type="EMBL" id="VFR18834.1"/>
    </source>
</evidence>
<keyword evidence="11" id="KW-0675">Receptor</keyword>
<dbReference type="EMBL" id="CAADIF010000007">
    <property type="protein sequence ID" value="VFR70632.1"/>
    <property type="molecule type" value="Genomic_DNA"/>
</dbReference>
<dbReference type="InterPro" id="IPR039426">
    <property type="entry name" value="TonB-dep_rcpt-like"/>
</dbReference>
<dbReference type="PROSITE" id="PS52016">
    <property type="entry name" value="TONB_DEPENDENT_REC_3"/>
    <property type="match status" value="1"/>
</dbReference>
<keyword evidence="6" id="KW-0408">Iron</keyword>
<dbReference type="Gene3D" id="3.55.50.30">
    <property type="match status" value="1"/>
</dbReference>
<sequence length="811" mass="87449">MPTLLSSGAIRAASSRPAHAWRLSLTLTLAAAFAAPPPLSAQTASAQAGVTRAYAIPAGPLDQVLSRLAAESGLLLAATPELVAGRQSNGVQGQLGDQQALQRALSGTGLAATQEAPRQFRLAPLPASTGQTSQLAPVTVTAVAHASALPEPYAGGQVARGARLGMLGNLDMMSTPFSVTAYTAETIRNQQARSLTDVMANDPAVESGGPWYFDNFYIRGISVHRSEIGFDGLYGIASAEGVQLEGIERVEVLKGPSTLINGTSPRGTAGGAINLVPKRAEDTPITRLHTDFLSDGNVGAHVDLGRRFGADQAFGIRLNAAHRDGRTAVDNESLRASNVTLGLDYRSERLRVSADVGASDQFIRGAKSNFFVTSAELPDAPRGDVSVWPRWSYQDKEHVFGMLRAEYDVNDAITLGAAYGAAESHRKMNTPWGVLENTAGDISFSASALEEKTETRSGELNLRVRFDTGPVRHETVLALTDYRSDISGGQPQANYAALTNLYRPTPLPEPVGLVFDQPRVQLSDTRLRSYAVTDTLSMLDDRLLLTLGLRHQKIDVSAYHWQTGAFQTNYTRSSNTPAAGLVVKPWRDVSLYANYVEALAQGDRAPDTAVNANEVFAPFVSRQMEVGTKIDWGRYSTTLSAFQIRRPSGILGADNVYRIAGEQRNRGLELQVFGEPVQGLRVLGGVAWTRARLTETPDGQFNGNRAGGMPDWSVKLGAELDIPQVPGLTATARVLHTSSIPFDAANTDTLPAWTRFDLGARYATRIAERKVVFRASVENVFNRRYWDSAPAYQVVTYAAPRTYMLSASIDF</sequence>
<dbReference type="GO" id="GO:0009279">
    <property type="term" value="C:cell outer membrane"/>
    <property type="evidence" value="ECO:0007669"/>
    <property type="project" value="UniProtKB-SubCell"/>
</dbReference>
<dbReference type="PANTHER" id="PTHR32552">
    <property type="entry name" value="FERRICHROME IRON RECEPTOR-RELATED"/>
    <property type="match status" value="1"/>
</dbReference>
<dbReference type="InterPro" id="IPR036942">
    <property type="entry name" value="Beta-barrel_TonB_sf"/>
</dbReference>
<accession>A0A484NYC5</accession>
<keyword evidence="4" id="KW-0406">Ion transport</keyword>
<evidence type="ECO:0000313" key="12">
    <source>
        <dbReference type="EMBL" id="VFR70632.1"/>
    </source>
</evidence>
<dbReference type="Pfam" id="PF07660">
    <property type="entry name" value="STN"/>
    <property type="match status" value="1"/>
</dbReference>
<evidence type="ECO:0000259" key="10">
    <source>
        <dbReference type="SMART" id="SM00965"/>
    </source>
</evidence>
<comment type="subcellular location">
    <subcellularLocation>
        <location evidence="1">Cell outer membrane</location>
        <topology evidence="1">Multi-pass membrane protein</topology>
    </subcellularLocation>
</comment>
<gene>
    <name evidence="11" type="ORF">ANK1_1100</name>
    <name evidence="12" type="ORF">ANK2_1100</name>
</gene>
<evidence type="ECO:0000256" key="1">
    <source>
        <dbReference type="ARBA" id="ARBA00004571"/>
    </source>
</evidence>
<dbReference type="EMBL" id="CAADIA010000001">
    <property type="protein sequence ID" value="VFR18834.1"/>
    <property type="molecule type" value="Genomic_DNA"/>
</dbReference>
<dbReference type="CDD" id="cd01347">
    <property type="entry name" value="ligand_gated_channel"/>
    <property type="match status" value="1"/>
</dbReference>
<proteinExistence type="inferred from homology"/>
<evidence type="ECO:0000256" key="2">
    <source>
        <dbReference type="ARBA" id="ARBA00009810"/>
    </source>
</evidence>
<dbReference type="InterPro" id="IPR011662">
    <property type="entry name" value="Secretin/TonB_short_N"/>
</dbReference>
<dbReference type="Pfam" id="PF07715">
    <property type="entry name" value="Plug"/>
    <property type="match status" value="1"/>
</dbReference>
<protein>
    <submittedName>
        <fullName evidence="11">Ferrichrome-iron receptor</fullName>
    </submittedName>
</protein>
<evidence type="ECO:0000256" key="6">
    <source>
        <dbReference type="ARBA" id="ARBA00023004"/>
    </source>
</evidence>
<dbReference type="SUPFAM" id="SSF56935">
    <property type="entry name" value="Porins"/>
    <property type="match status" value="1"/>
</dbReference>
<name>A0A484NYC5_9ZZZZ</name>
<dbReference type="InterPro" id="IPR037066">
    <property type="entry name" value="Plug_dom_sf"/>
</dbReference>
<organism evidence="11">
    <name type="scientific">plant metagenome</name>
    <dbReference type="NCBI Taxonomy" id="1297885"/>
    <lineage>
        <taxon>unclassified sequences</taxon>
        <taxon>metagenomes</taxon>
        <taxon>organismal metagenomes</taxon>
    </lineage>
</organism>
<feature type="domain" description="Secretin/TonB short N-terminal" evidence="10">
    <location>
        <begin position="74"/>
        <end position="125"/>
    </location>
</feature>
<dbReference type="GO" id="GO:0015344">
    <property type="term" value="F:siderophore uptake transmembrane transporter activity"/>
    <property type="evidence" value="ECO:0007669"/>
    <property type="project" value="TreeGrafter"/>
</dbReference>
<dbReference type="Pfam" id="PF00593">
    <property type="entry name" value="TonB_dep_Rec_b-barrel"/>
    <property type="match status" value="1"/>
</dbReference>
<evidence type="ECO:0000256" key="7">
    <source>
        <dbReference type="ARBA" id="ARBA00023077"/>
    </source>
</evidence>
<dbReference type="GO" id="GO:0015891">
    <property type="term" value="P:siderophore transport"/>
    <property type="evidence" value="ECO:0007669"/>
    <property type="project" value="InterPro"/>
</dbReference>
<dbReference type="NCBIfam" id="TIGR01783">
    <property type="entry name" value="TonB-siderophor"/>
    <property type="match status" value="1"/>
</dbReference>
<dbReference type="InterPro" id="IPR012910">
    <property type="entry name" value="Plug_dom"/>
</dbReference>
<keyword evidence="4" id="KW-0410">Iron transport</keyword>
<dbReference type="GO" id="GO:0038023">
    <property type="term" value="F:signaling receptor activity"/>
    <property type="evidence" value="ECO:0007669"/>
    <property type="project" value="InterPro"/>
</dbReference>
<keyword evidence="8" id="KW-0472">Membrane</keyword>
<evidence type="ECO:0000256" key="9">
    <source>
        <dbReference type="ARBA" id="ARBA00023237"/>
    </source>
</evidence>